<name>A0A167MMS6_PHYB8</name>
<dbReference type="Proteomes" id="UP000077315">
    <property type="component" value="Unassembled WGS sequence"/>
</dbReference>
<dbReference type="VEuPathDB" id="FungiDB:PHYBLDRAFT_145705"/>
<dbReference type="EMBL" id="KV440981">
    <property type="protein sequence ID" value="OAD73306.1"/>
    <property type="molecule type" value="Genomic_DNA"/>
</dbReference>
<accession>A0A167MMS6</accession>
<dbReference type="RefSeq" id="XP_018291346.1">
    <property type="nucleotide sequence ID" value="XM_018431517.1"/>
</dbReference>
<sequence>MSFSSFSLPTTPNSDEERHLFRQEIAELMYKRVIENEPKKSPGFTSPMFVIPKQNVGSSAGFSDISESLGRLPLYTGSRTITELPPVQAGGFDIPFQGISFRLICSPLVIYKDYLTNSRGSLQTGDQNPVAVKEPDLKIRCIQDLGHKYEEIGLSEEALNLLIEGSLTNTPTNRVYQRGQHLFITWALQHDVFPTEFFAQDLHQLFPPRVHLSPPLSQKSAFLLAMATFLRPSDFSKLRLFSATVNFTSGALTFDKHAAASLCPVRTFCALRDNPKAQFAHKRHFSSKSTNQAEQYRLLQFLLELEIRYPVPVGISDENGDEFSDVNEPTEN</sequence>
<proteinExistence type="predicted"/>
<evidence type="ECO:0000313" key="2">
    <source>
        <dbReference type="Proteomes" id="UP000077315"/>
    </source>
</evidence>
<reference evidence="2" key="1">
    <citation type="submission" date="2015-06" db="EMBL/GenBank/DDBJ databases">
        <title>Expansion of signal transduction pathways in fungi by whole-genome duplication.</title>
        <authorList>
            <consortium name="DOE Joint Genome Institute"/>
            <person name="Corrochano L.M."/>
            <person name="Kuo A."/>
            <person name="Marcet-Houben M."/>
            <person name="Polaino S."/>
            <person name="Salamov A."/>
            <person name="Villalobos J.M."/>
            <person name="Alvarez M.I."/>
            <person name="Avalos J."/>
            <person name="Benito E.P."/>
            <person name="Benoit I."/>
            <person name="Burger G."/>
            <person name="Camino L.P."/>
            <person name="Canovas D."/>
            <person name="Cerda-Olmedo E."/>
            <person name="Cheng J.-F."/>
            <person name="Dominguez A."/>
            <person name="Elias M."/>
            <person name="Eslava A.P."/>
            <person name="Glaser F."/>
            <person name="Grimwood J."/>
            <person name="Gutierrez G."/>
            <person name="Heitman J."/>
            <person name="Henrissat B."/>
            <person name="Iturriaga E.A."/>
            <person name="Lang B.F."/>
            <person name="Lavin J.L."/>
            <person name="Lee S."/>
            <person name="Li W."/>
            <person name="Lindquist E."/>
            <person name="Lopez-Garcia S."/>
            <person name="Luque E.M."/>
            <person name="Marcos A.T."/>
            <person name="Martin J."/>
            <person name="McCluskey K."/>
            <person name="Medina H.R."/>
            <person name="Miralles-Duran A."/>
            <person name="Miyazaki A."/>
            <person name="Munoz-Torres E."/>
            <person name="Oguiza J.A."/>
            <person name="Ohm R."/>
            <person name="Olmedo M."/>
            <person name="Orejas M."/>
            <person name="Ortiz-Castellanos L."/>
            <person name="Pisabarro A.G."/>
            <person name="Rodriguez-Romero J."/>
            <person name="Ruiz-Herrera J."/>
            <person name="Ruiz-Vazquez R."/>
            <person name="Sanz C."/>
            <person name="Schackwitz W."/>
            <person name="Schmutz J."/>
            <person name="Shahriari M."/>
            <person name="Shelest E."/>
            <person name="Silva-Franco F."/>
            <person name="Soanes D."/>
            <person name="Syed K."/>
            <person name="Tagua V.G."/>
            <person name="Talbot N.J."/>
            <person name="Thon M."/>
            <person name="De vries R.P."/>
            <person name="Wiebenga A."/>
            <person name="Yadav J.S."/>
            <person name="Braun E.L."/>
            <person name="Baker S."/>
            <person name="Garre V."/>
            <person name="Horwitz B."/>
            <person name="Torres-Martinez S."/>
            <person name="Idnurm A."/>
            <person name="Herrera-Estrella A."/>
            <person name="Gabaldon T."/>
            <person name="Grigoriev I.V."/>
        </authorList>
    </citation>
    <scope>NUCLEOTIDE SEQUENCE [LARGE SCALE GENOMIC DNA]</scope>
    <source>
        <strain evidence="2">NRRL 1555(-)</strain>
    </source>
</reference>
<keyword evidence="2" id="KW-1185">Reference proteome</keyword>
<dbReference type="OrthoDB" id="5588333at2759"/>
<dbReference type="InParanoid" id="A0A167MMS6"/>
<organism evidence="1 2">
    <name type="scientific">Phycomyces blakesleeanus (strain ATCC 8743b / DSM 1359 / FGSC 10004 / NBRC 33097 / NRRL 1555)</name>
    <dbReference type="NCBI Taxonomy" id="763407"/>
    <lineage>
        <taxon>Eukaryota</taxon>
        <taxon>Fungi</taxon>
        <taxon>Fungi incertae sedis</taxon>
        <taxon>Mucoromycota</taxon>
        <taxon>Mucoromycotina</taxon>
        <taxon>Mucoromycetes</taxon>
        <taxon>Mucorales</taxon>
        <taxon>Phycomycetaceae</taxon>
        <taxon>Phycomyces</taxon>
    </lineage>
</organism>
<evidence type="ECO:0000313" key="1">
    <source>
        <dbReference type="EMBL" id="OAD73306.1"/>
    </source>
</evidence>
<gene>
    <name evidence="1" type="ORF">PHYBLDRAFT_145705</name>
</gene>
<dbReference type="GeneID" id="28992423"/>
<protein>
    <submittedName>
        <fullName evidence="1">Uncharacterized protein</fullName>
    </submittedName>
</protein>
<dbReference type="AlphaFoldDB" id="A0A167MMS6"/>